<evidence type="ECO:0000256" key="1">
    <source>
        <dbReference type="ARBA" id="ARBA00004323"/>
    </source>
</evidence>
<dbReference type="PANTHER" id="PTHR11062:SF281">
    <property type="entry name" value="EXOSTOSIN-LIKE 2"/>
    <property type="match status" value="1"/>
</dbReference>
<comment type="similarity">
    <text evidence="2">Belongs to the glycosyltransferase 47 family.</text>
</comment>
<feature type="signal peptide" evidence="4">
    <location>
        <begin position="1"/>
        <end position="24"/>
    </location>
</feature>
<dbReference type="GO" id="GO:0016757">
    <property type="term" value="F:glycosyltransferase activity"/>
    <property type="evidence" value="ECO:0007669"/>
    <property type="project" value="InterPro"/>
</dbReference>
<evidence type="ECO:0000256" key="2">
    <source>
        <dbReference type="ARBA" id="ARBA00010271"/>
    </source>
</evidence>
<dbReference type="InterPro" id="IPR040911">
    <property type="entry name" value="Exostosin_GT47"/>
</dbReference>
<evidence type="ECO:0000259" key="5">
    <source>
        <dbReference type="Pfam" id="PF03016"/>
    </source>
</evidence>
<evidence type="ECO:0000256" key="4">
    <source>
        <dbReference type="SAM" id="SignalP"/>
    </source>
</evidence>
<feature type="chain" id="PRO_5043542180" description="Exostosin GT47 domain-containing protein" evidence="4">
    <location>
        <begin position="25"/>
        <end position="418"/>
    </location>
</feature>
<sequence>MFTAACSVAGLAWVACCFAAVAEAHDVPPGPGQAGQRRVDLLVYSYELPDQFHTLAALPEHTARQYNSFMYGAEKRVPEMLQEAGYLTTDAALADFFLVPAYLYAIRNSRDMRIPDADGMYTDRQVTNIVLDFIRQKHPFWNASAGKDHLWILTQDHGFCGFAEGEQTHDEIASSVILTHWGLTTPETPCSLRDRLQMFNSCPRRATVAAAAALGRMTPLNLPCFQPAKDAVIPSTAWDDLIFVDKHHPNNLSAGSNQKVIEAMQVEKENLLFFVGGTTQHKPAYSHGVRQTIINMFSNTEGFFLREKLEGHDPLSREQMFQEMGRSHFCLAASGSGWGVRLKLAAMLGCIPLVIQDDVRMPFEDVLPYAQFAVRLPQHMIHALPQTLEGLLQDDKRVSQMRSRLQCHLAQSATSRVG</sequence>
<proteinExistence type="inferred from homology"/>
<dbReference type="InterPro" id="IPR004263">
    <property type="entry name" value="Exostosin"/>
</dbReference>
<keyword evidence="7" id="KW-1185">Reference proteome</keyword>
<gene>
    <name evidence="6" type="ORF">WJX73_000785</name>
</gene>
<accession>A0AAW1PZN5</accession>
<dbReference type="PANTHER" id="PTHR11062">
    <property type="entry name" value="EXOSTOSIN HEPARAN SULFATE GLYCOSYLTRANSFERASE -RELATED"/>
    <property type="match status" value="1"/>
</dbReference>
<protein>
    <recommendedName>
        <fullName evidence="5">Exostosin GT47 domain-containing protein</fullName>
    </recommendedName>
</protein>
<name>A0AAW1PZN5_9CHLO</name>
<dbReference type="AlphaFoldDB" id="A0AAW1PZN5"/>
<reference evidence="6 7" key="1">
    <citation type="journal article" date="2024" name="Nat. Commun.">
        <title>Phylogenomics reveals the evolutionary origins of lichenization in chlorophyte algae.</title>
        <authorList>
            <person name="Puginier C."/>
            <person name="Libourel C."/>
            <person name="Otte J."/>
            <person name="Skaloud P."/>
            <person name="Haon M."/>
            <person name="Grisel S."/>
            <person name="Petersen M."/>
            <person name="Berrin J.G."/>
            <person name="Delaux P.M."/>
            <person name="Dal Grande F."/>
            <person name="Keller J."/>
        </authorList>
    </citation>
    <scope>NUCLEOTIDE SEQUENCE [LARGE SCALE GENOMIC DNA]</scope>
    <source>
        <strain evidence="6 7">SAG 2036</strain>
    </source>
</reference>
<organism evidence="6 7">
    <name type="scientific">Symbiochloris irregularis</name>
    <dbReference type="NCBI Taxonomy" id="706552"/>
    <lineage>
        <taxon>Eukaryota</taxon>
        <taxon>Viridiplantae</taxon>
        <taxon>Chlorophyta</taxon>
        <taxon>core chlorophytes</taxon>
        <taxon>Trebouxiophyceae</taxon>
        <taxon>Trebouxiales</taxon>
        <taxon>Trebouxiaceae</taxon>
        <taxon>Symbiochloris</taxon>
    </lineage>
</organism>
<comment type="caution">
    <text evidence="6">The sequence shown here is derived from an EMBL/GenBank/DDBJ whole genome shotgun (WGS) entry which is preliminary data.</text>
</comment>
<keyword evidence="3" id="KW-0333">Golgi apparatus</keyword>
<dbReference type="EMBL" id="JALJOQ010000001">
    <property type="protein sequence ID" value="KAK9814866.1"/>
    <property type="molecule type" value="Genomic_DNA"/>
</dbReference>
<dbReference type="Pfam" id="PF03016">
    <property type="entry name" value="Exostosin_GT47"/>
    <property type="match status" value="1"/>
</dbReference>
<dbReference type="GO" id="GO:0000139">
    <property type="term" value="C:Golgi membrane"/>
    <property type="evidence" value="ECO:0007669"/>
    <property type="project" value="UniProtKB-SubCell"/>
</dbReference>
<evidence type="ECO:0000256" key="3">
    <source>
        <dbReference type="ARBA" id="ARBA00023034"/>
    </source>
</evidence>
<keyword evidence="4" id="KW-0732">Signal</keyword>
<comment type="subcellular location">
    <subcellularLocation>
        <location evidence="1">Golgi apparatus membrane</location>
        <topology evidence="1">Single-pass type II membrane protein</topology>
    </subcellularLocation>
</comment>
<evidence type="ECO:0000313" key="7">
    <source>
        <dbReference type="Proteomes" id="UP001465755"/>
    </source>
</evidence>
<dbReference type="Proteomes" id="UP001465755">
    <property type="component" value="Unassembled WGS sequence"/>
</dbReference>
<evidence type="ECO:0000313" key="6">
    <source>
        <dbReference type="EMBL" id="KAK9814866.1"/>
    </source>
</evidence>
<feature type="domain" description="Exostosin GT47" evidence="5">
    <location>
        <begin position="40"/>
        <end position="389"/>
    </location>
</feature>